<reference evidence="11" key="1">
    <citation type="submission" date="2020-09" db="EMBL/GenBank/DDBJ databases">
        <title>Draft Genome Sequence of Paenibacillus sp. WST5.</title>
        <authorList>
            <person name="Bao Z."/>
        </authorList>
    </citation>
    <scope>NUCLEOTIDE SEQUENCE</scope>
    <source>
        <strain evidence="11">WST5</strain>
    </source>
</reference>
<keyword evidence="12" id="KW-1185">Reference proteome</keyword>
<dbReference type="GO" id="GO:0016757">
    <property type="term" value="F:glycosyltransferase activity"/>
    <property type="evidence" value="ECO:0007669"/>
    <property type="project" value="UniProtKB-KW"/>
</dbReference>
<keyword evidence="5 9" id="KW-0812">Transmembrane</keyword>
<evidence type="ECO:0000256" key="9">
    <source>
        <dbReference type="SAM" id="Phobius"/>
    </source>
</evidence>
<feature type="transmembrane region" description="Helical" evidence="9">
    <location>
        <begin position="235"/>
        <end position="256"/>
    </location>
</feature>
<dbReference type="Pfam" id="PF00535">
    <property type="entry name" value="Glycos_transf_2"/>
    <property type="match status" value="1"/>
</dbReference>
<dbReference type="GO" id="GO:0005886">
    <property type="term" value="C:plasma membrane"/>
    <property type="evidence" value="ECO:0007669"/>
    <property type="project" value="UniProtKB-SubCell"/>
</dbReference>
<gene>
    <name evidence="11" type="ORF">ICC18_19790</name>
</gene>
<dbReference type="Proteomes" id="UP000650466">
    <property type="component" value="Unassembled WGS sequence"/>
</dbReference>
<keyword evidence="7 9" id="KW-0472">Membrane</keyword>
<evidence type="ECO:0000256" key="3">
    <source>
        <dbReference type="ARBA" id="ARBA00022676"/>
    </source>
</evidence>
<dbReference type="AlphaFoldDB" id="A0A926QL10"/>
<feature type="transmembrane region" description="Helical" evidence="9">
    <location>
        <begin position="268"/>
        <end position="293"/>
    </location>
</feature>
<dbReference type="CDD" id="cd04187">
    <property type="entry name" value="DPM1_like_bac"/>
    <property type="match status" value="1"/>
</dbReference>
<feature type="domain" description="Glycosyltransferase 2-like" evidence="10">
    <location>
        <begin position="11"/>
        <end position="172"/>
    </location>
</feature>
<evidence type="ECO:0000256" key="5">
    <source>
        <dbReference type="ARBA" id="ARBA00022692"/>
    </source>
</evidence>
<dbReference type="RefSeq" id="WP_188176156.1">
    <property type="nucleotide sequence ID" value="NZ_JACVVD010000007.1"/>
</dbReference>
<organism evidence="11 12">
    <name type="scientific">Paenibacillus sedimenti</name>
    <dbReference type="NCBI Taxonomy" id="2770274"/>
    <lineage>
        <taxon>Bacteria</taxon>
        <taxon>Bacillati</taxon>
        <taxon>Bacillota</taxon>
        <taxon>Bacilli</taxon>
        <taxon>Bacillales</taxon>
        <taxon>Paenibacillaceae</taxon>
        <taxon>Paenibacillus</taxon>
    </lineage>
</organism>
<dbReference type="EMBL" id="JACVVD010000007">
    <property type="protein sequence ID" value="MBD0382363.1"/>
    <property type="molecule type" value="Genomic_DNA"/>
</dbReference>
<dbReference type="PANTHER" id="PTHR48090:SF1">
    <property type="entry name" value="PROPHAGE BACTOPRENOL GLUCOSYL TRANSFERASE HOMOLOG"/>
    <property type="match status" value="1"/>
</dbReference>
<evidence type="ECO:0000313" key="11">
    <source>
        <dbReference type="EMBL" id="MBD0382363.1"/>
    </source>
</evidence>
<keyword evidence="3" id="KW-0328">Glycosyltransferase</keyword>
<comment type="subcellular location">
    <subcellularLocation>
        <location evidence="1">Cell membrane</location>
        <topology evidence="1">Multi-pass membrane protein</topology>
    </subcellularLocation>
</comment>
<evidence type="ECO:0000256" key="6">
    <source>
        <dbReference type="ARBA" id="ARBA00022989"/>
    </source>
</evidence>
<evidence type="ECO:0000256" key="8">
    <source>
        <dbReference type="ARBA" id="ARBA00038152"/>
    </source>
</evidence>
<comment type="similarity">
    <text evidence="8">Belongs to the glycosyltransferase 2 family. GtrB subfamily.</text>
</comment>
<comment type="caution">
    <text evidence="11">The sequence shown here is derived from an EMBL/GenBank/DDBJ whole genome shotgun (WGS) entry which is preliminary data.</text>
</comment>
<proteinExistence type="inferred from homology"/>
<keyword evidence="6 9" id="KW-1133">Transmembrane helix</keyword>
<accession>A0A926QL10</accession>
<dbReference type="SUPFAM" id="SSF53448">
    <property type="entry name" value="Nucleotide-diphospho-sugar transferases"/>
    <property type="match status" value="1"/>
</dbReference>
<dbReference type="InterPro" id="IPR001173">
    <property type="entry name" value="Glyco_trans_2-like"/>
</dbReference>
<dbReference type="FunFam" id="3.90.550.10:FF:000079">
    <property type="entry name" value="Probable glycosyl transferase"/>
    <property type="match status" value="1"/>
</dbReference>
<evidence type="ECO:0000256" key="2">
    <source>
        <dbReference type="ARBA" id="ARBA00022475"/>
    </source>
</evidence>
<keyword evidence="4" id="KW-0808">Transferase</keyword>
<evidence type="ECO:0000256" key="7">
    <source>
        <dbReference type="ARBA" id="ARBA00023136"/>
    </source>
</evidence>
<evidence type="ECO:0000256" key="4">
    <source>
        <dbReference type="ARBA" id="ARBA00022679"/>
    </source>
</evidence>
<sequence>MRKTVKEPLVSIIVPVFNESSNIMEFYFRITRVMNQTNYSYEVVFINDGSKDDTLDQLHSICEKDHHIKIIDLSRNFGKEIALTAGLDKCRGEAVIPIDADLQDPPEVIPELLAKWEEGYDVVYATRTKRDGESSMKKFTAHLFYRFIKRMTPIPIPQDTGDFRLMSRKVINALKELREQHRFMKGLFSWVGFRQTSISYRREPRFAGKTKFNYWKLWNFAIEGITSFSFMPLQAATYLGFAISFFAIMFACYLFITTLLNGNSVPGYPSLMVAVLFLGGVQLTTLGIIGEYIGRIYNESKRRPLYFVRDMIGLEESKDMPRLEGVK</sequence>
<protein>
    <submittedName>
        <fullName evidence="11">Glycosyltransferase family 2 protein</fullName>
    </submittedName>
</protein>
<dbReference type="InterPro" id="IPR050256">
    <property type="entry name" value="Glycosyltransferase_2"/>
</dbReference>
<name>A0A926QL10_9BACL</name>
<evidence type="ECO:0000313" key="12">
    <source>
        <dbReference type="Proteomes" id="UP000650466"/>
    </source>
</evidence>
<dbReference type="PANTHER" id="PTHR48090">
    <property type="entry name" value="UNDECAPRENYL-PHOSPHATE 4-DEOXY-4-FORMAMIDO-L-ARABINOSE TRANSFERASE-RELATED"/>
    <property type="match status" value="1"/>
</dbReference>
<dbReference type="Gene3D" id="3.90.550.10">
    <property type="entry name" value="Spore Coat Polysaccharide Biosynthesis Protein SpsA, Chain A"/>
    <property type="match status" value="1"/>
</dbReference>
<evidence type="ECO:0000259" key="10">
    <source>
        <dbReference type="Pfam" id="PF00535"/>
    </source>
</evidence>
<dbReference type="InterPro" id="IPR029044">
    <property type="entry name" value="Nucleotide-diphossugar_trans"/>
</dbReference>
<evidence type="ECO:0000256" key="1">
    <source>
        <dbReference type="ARBA" id="ARBA00004651"/>
    </source>
</evidence>
<keyword evidence="2" id="KW-1003">Cell membrane</keyword>